<dbReference type="SUPFAM" id="SSF49503">
    <property type="entry name" value="Cupredoxins"/>
    <property type="match status" value="3"/>
</dbReference>
<keyword evidence="3" id="KW-0560">Oxidoreductase</keyword>
<dbReference type="Pfam" id="PF07732">
    <property type="entry name" value="Cu-oxidase_3"/>
    <property type="match status" value="1"/>
</dbReference>
<keyword evidence="2" id="KW-0479">Metal-binding</keyword>
<dbReference type="GO" id="GO:0016491">
    <property type="term" value="F:oxidoreductase activity"/>
    <property type="evidence" value="ECO:0007669"/>
    <property type="project" value="UniProtKB-KW"/>
</dbReference>
<feature type="region of interest" description="Disordered" evidence="5">
    <location>
        <begin position="225"/>
        <end position="275"/>
    </location>
</feature>
<comment type="caution">
    <text evidence="10">The sequence shown here is derived from an EMBL/GenBank/DDBJ whole genome shotgun (WGS) entry which is preliminary data.</text>
</comment>
<proteinExistence type="inferred from homology"/>
<dbReference type="STRING" id="1263082.A0A068SA65"/>
<protein>
    <recommendedName>
        <fullName evidence="12">Multicopper oxidase</fullName>
    </recommendedName>
</protein>
<dbReference type="Pfam" id="PF07731">
    <property type="entry name" value="Cu-oxidase_2"/>
    <property type="match status" value="1"/>
</dbReference>
<evidence type="ECO:0000256" key="6">
    <source>
        <dbReference type="SAM" id="SignalP"/>
    </source>
</evidence>
<evidence type="ECO:0000256" key="5">
    <source>
        <dbReference type="SAM" id="MobiDB-lite"/>
    </source>
</evidence>
<keyword evidence="6" id="KW-0732">Signal</keyword>
<accession>A0A068SA65</accession>
<feature type="domain" description="Plastocyanin-like" evidence="8">
    <location>
        <begin position="527"/>
        <end position="656"/>
    </location>
</feature>
<dbReference type="InterPro" id="IPR011706">
    <property type="entry name" value="Cu-oxidase_C"/>
</dbReference>
<dbReference type="Pfam" id="PF00394">
    <property type="entry name" value="Cu-oxidase"/>
    <property type="match status" value="1"/>
</dbReference>
<sequence>MKLFVWAAVSVALLAATLVPPVVSHDGGDGVRRFELNITSAVINPDCNRELFPALLINDQFPGPTLRVVKGDDVEVTVYNSVDQFNVSTTIHFHGIRQYGTVESDGVPFVTQAAIPPGESFTHRFRVTGQSGTYFYHAHLGLQDDTVQGAFIVHDSIDSWPSEHNHKRLSEGGCEYDAERTLQISEWWHEDFRSREEYYMTPQFVFDKGSDSILINGRTIHPSLYGMDKSSDGGKSWGGGGGGDGDKGGGDKKDGDDRRGGGGGGGGGNWGGKPSLAARQELPEECPGYSVLDVEPGKTYRLRVIGGQTFRTLGLGIAGHKMTIIEVDGQMTKPYDTEWLEIGPGQRISVLIHTHYGKDGDLVPIATSYRWRHRNNGMYTETGFAYLRYNKHASCSHQEECGQPAVYKPIIPPPPPPEEGKEKEHDKRDNVKYTRNLPVFPKDDKRDWLWPEIEPLHSEKHGDEKDGLDTSVILNAPADRVLKLRAGPRRQPSKETRYLMNGRLPPTRNAPLLSDVLQGRLAMATNDSLLEEDGYLPSHDTFPIQMGQVVDIVLQNVKAGPVCLVHPWHTHGHSHYQIASGSGEYHHDVDGDTRNFPSPLYRDVSMVYPDDKPSEEGGCGWTKIRIYADNPGFWILHCHITAHMMQGKFAVLEESPELIEQYRLYK</sequence>
<evidence type="ECO:0000259" key="9">
    <source>
        <dbReference type="Pfam" id="PF07732"/>
    </source>
</evidence>
<keyword evidence="4" id="KW-0186">Copper</keyword>
<dbReference type="EMBL" id="CBTN010000053">
    <property type="protein sequence ID" value="CDH58141.1"/>
    <property type="molecule type" value="Genomic_DNA"/>
</dbReference>
<evidence type="ECO:0000313" key="10">
    <source>
        <dbReference type="EMBL" id="CDH58141.1"/>
    </source>
</evidence>
<name>A0A068SA65_9FUNG</name>
<evidence type="ECO:0000256" key="1">
    <source>
        <dbReference type="ARBA" id="ARBA00010609"/>
    </source>
</evidence>
<evidence type="ECO:0008006" key="12">
    <source>
        <dbReference type="Google" id="ProtNLM"/>
    </source>
</evidence>
<dbReference type="Gene3D" id="2.60.40.420">
    <property type="entry name" value="Cupredoxins - blue copper proteins"/>
    <property type="match status" value="3"/>
</dbReference>
<dbReference type="PANTHER" id="PTHR11709">
    <property type="entry name" value="MULTI-COPPER OXIDASE"/>
    <property type="match status" value="1"/>
</dbReference>
<dbReference type="PANTHER" id="PTHR11709:SF394">
    <property type="entry name" value="FI03373P-RELATED"/>
    <property type="match status" value="1"/>
</dbReference>
<dbReference type="Proteomes" id="UP000027586">
    <property type="component" value="Unassembled WGS sequence"/>
</dbReference>
<evidence type="ECO:0000313" key="11">
    <source>
        <dbReference type="Proteomes" id="UP000027586"/>
    </source>
</evidence>
<evidence type="ECO:0000256" key="4">
    <source>
        <dbReference type="ARBA" id="ARBA00023008"/>
    </source>
</evidence>
<dbReference type="AlphaFoldDB" id="A0A068SA65"/>
<feature type="chain" id="PRO_5001652984" description="Multicopper oxidase" evidence="6">
    <location>
        <begin position="25"/>
        <end position="666"/>
    </location>
</feature>
<comment type="similarity">
    <text evidence="1">Belongs to the multicopper oxidase family.</text>
</comment>
<dbReference type="InterPro" id="IPR011707">
    <property type="entry name" value="Cu-oxidase-like_N"/>
</dbReference>
<evidence type="ECO:0000259" key="7">
    <source>
        <dbReference type="Pfam" id="PF00394"/>
    </source>
</evidence>
<dbReference type="CDD" id="cd04207">
    <property type="entry name" value="CuRO_3_LCC_like"/>
    <property type="match status" value="1"/>
</dbReference>
<reference evidence="10" key="1">
    <citation type="submission" date="2013-08" db="EMBL/GenBank/DDBJ databases">
        <title>Gene expansion shapes genome architecture in the human pathogen Lichtheimia corymbifera: an evolutionary genomics analysis in the ancient terrestrial Mucorales (Mucoromycotina).</title>
        <authorList>
            <person name="Schwartze V.U."/>
            <person name="Winter S."/>
            <person name="Shelest E."/>
            <person name="Marcet-Houben M."/>
            <person name="Horn F."/>
            <person name="Wehner S."/>
            <person name="Hoffmann K."/>
            <person name="Riege K."/>
            <person name="Sammeth M."/>
            <person name="Nowrousian M."/>
            <person name="Valiante V."/>
            <person name="Linde J."/>
            <person name="Jacobsen I.D."/>
            <person name="Marz M."/>
            <person name="Brakhage A.A."/>
            <person name="Gabaldon T."/>
            <person name="Bocker S."/>
            <person name="Voigt K."/>
        </authorList>
    </citation>
    <scope>NUCLEOTIDE SEQUENCE [LARGE SCALE GENOMIC DNA]</scope>
    <source>
        <strain evidence="10">FSU 9682</strain>
    </source>
</reference>
<evidence type="ECO:0000259" key="8">
    <source>
        <dbReference type="Pfam" id="PF07731"/>
    </source>
</evidence>
<feature type="domain" description="Plastocyanin-like" evidence="7">
    <location>
        <begin position="180"/>
        <end position="391"/>
    </location>
</feature>
<dbReference type="InterPro" id="IPR001117">
    <property type="entry name" value="Cu-oxidase_2nd"/>
</dbReference>
<evidence type="ECO:0000256" key="3">
    <source>
        <dbReference type="ARBA" id="ARBA00023002"/>
    </source>
</evidence>
<dbReference type="InterPro" id="IPR045087">
    <property type="entry name" value="Cu-oxidase_fam"/>
</dbReference>
<feature type="compositionally biased region" description="Basic and acidic residues" evidence="5">
    <location>
        <begin position="418"/>
        <end position="430"/>
    </location>
</feature>
<organism evidence="10 11">
    <name type="scientific">Lichtheimia corymbifera JMRC:FSU:9682</name>
    <dbReference type="NCBI Taxonomy" id="1263082"/>
    <lineage>
        <taxon>Eukaryota</taxon>
        <taxon>Fungi</taxon>
        <taxon>Fungi incertae sedis</taxon>
        <taxon>Mucoromycota</taxon>
        <taxon>Mucoromycotina</taxon>
        <taxon>Mucoromycetes</taxon>
        <taxon>Mucorales</taxon>
        <taxon>Lichtheimiaceae</taxon>
        <taxon>Lichtheimia</taxon>
    </lineage>
</organism>
<feature type="signal peptide" evidence="6">
    <location>
        <begin position="1"/>
        <end position="24"/>
    </location>
</feature>
<dbReference type="CDD" id="cd04206">
    <property type="entry name" value="CuRO_1_LCC_like"/>
    <property type="match status" value="1"/>
</dbReference>
<dbReference type="GO" id="GO:0005507">
    <property type="term" value="F:copper ion binding"/>
    <property type="evidence" value="ECO:0007669"/>
    <property type="project" value="InterPro"/>
</dbReference>
<dbReference type="CDD" id="cd04205">
    <property type="entry name" value="CuRO_2_LCC_like"/>
    <property type="match status" value="1"/>
</dbReference>
<feature type="domain" description="Plastocyanin-like" evidence="9">
    <location>
        <begin position="43"/>
        <end position="156"/>
    </location>
</feature>
<dbReference type="VEuPathDB" id="FungiDB:LCOR_09018.1"/>
<dbReference type="OrthoDB" id="2121828at2759"/>
<keyword evidence="11" id="KW-1185">Reference proteome</keyword>
<feature type="compositionally biased region" description="Gly residues" evidence="5">
    <location>
        <begin position="261"/>
        <end position="271"/>
    </location>
</feature>
<feature type="compositionally biased region" description="Basic and acidic residues" evidence="5">
    <location>
        <begin position="244"/>
        <end position="260"/>
    </location>
</feature>
<dbReference type="InterPro" id="IPR008972">
    <property type="entry name" value="Cupredoxin"/>
</dbReference>
<gene>
    <name evidence="10" type="ORF">LCOR_09018.1</name>
</gene>
<feature type="region of interest" description="Disordered" evidence="5">
    <location>
        <begin position="410"/>
        <end position="430"/>
    </location>
</feature>
<evidence type="ECO:0000256" key="2">
    <source>
        <dbReference type="ARBA" id="ARBA00022723"/>
    </source>
</evidence>